<name>A0ABS5TBF0_9ACTN</name>
<evidence type="ECO:0000256" key="8">
    <source>
        <dbReference type="SAM" id="MobiDB-lite"/>
    </source>
</evidence>
<dbReference type="HAMAP" id="MF_01057">
    <property type="entry name" value="tRNA_methyltr_TrmB"/>
    <property type="match status" value="1"/>
</dbReference>
<evidence type="ECO:0000256" key="7">
    <source>
        <dbReference type="HAMAP-Rule" id="MF_01057"/>
    </source>
</evidence>
<dbReference type="InterPro" id="IPR055361">
    <property type="entry name" value="tRNA_methyltr_TrmB_bact"/>
</dbReference>
<evidence type="ECO:0000313" key="10">
    <source>
        <dbReference type="Proteomes" id="UP001197247"/>
    </source>
</evidence>
<comment type="pathway">
    <text evidence="7">tRNA modification; N(7)-methylguanine-tRNA biosynthesis.</text>
</comment>
<dbReference type="PROSITE" id="PS51625">
    <property type="entry name" value="SAM_MT_TRMB"/>
    <property type="match status" value="1"/>
</dbReference>
<dbReference type="InterPro" id="IPR029063">
    <property type="entry name" value="SAM-dependent_MTases_sf"/>
</dbReference>
<dbReference type="Proteomes" id="UP001197247">
    <property type="component" value="Unassembled WGS sequence"/>
</dbReference>
<feature type="binding site" evidence="7">
    <location>
        <position position="140"/>
    </location>
    <ligand>
        <name>S-adenosyl-L-methionine</name>
        <dbReference type="ChEBI" id="CHEBI:59789"/>
    </ligand>
</feature>
<feature type="binding site" evidence="7">
    <location>
        <position position="165"/>
    </location>
    <ligand>
        <name>S-adenosyl-L-methionine</name>
        <dbReference type="ChEBI" id="CHEBI:59789"/>
    </ligand>
</feature>
<dbReference type="NCBIfam" id="TIGR00091">
    <property type="entry name" value="tRNA (guanosine(46)-N7)-methyltransferase TrmB"/>
    <property type="match status" value="1"/>
</dbReference>
<proteinExistence type="inferred from homology"/>
<dbReference type="CDD" id="cd02440">
    <property type="entry name" value="AdoMet_MTases"/>
    <property type="match status" value="1"/>
</dbReference>
<gene>
    <name evidence="7 9" type="primary">trmB</name>
    <name evidence="9" type="ORF">KIH74_05585</name>
</gene>
<dbReference type="SUPFAM" id="SSF53335">
    <property type="entry name" value="S-adenosyl-L-methionine-dependent methyltransferases"/>
    <property type="match status" value="1"/>
</dbReference>
<evidence type="ECO:0000313" key="9">
    <source>
        <dbReference type="EMBL" id="MBT0768385.1"/>
    </source>
</evidence>
<comment type="caution">
    <text evidence="9">The sequence shown here is derived from an EMBL/GenBank/DDBJ whole genome shotgun (WGS) entry which is preliminary data.</text>
</comment>
<accession>A0ABS5TBF0</accession>
<feature type="binding site" evidence="7">
    <location>
        <position position="219"/>
    </location>
    <ligand>
        <name>substrate</name>
    </ligand>
</feature>
<comment type="caution">
    <text evidence="7">Lacks conserved residue(s) required for the propagation of feature annotation.</text>
</comment>
<keyword evidence="10" id="KW-1185">Reference proteome</keyword>
<evidence type="ECO:0000256" key="6">
    <source>
        <dbReference type="ARBA" id="ARBA00022694"/>
    </source>
</evidence>
<dbReference type="Gene3D" id="3.40.50.150">
    <property type="entry name" value="Vaccinia Virus protein VP39"/>
    <property type="match status" value="1"/>
</dbReference>
<evidence type="ECO:0000256" key="4">
    <source>
        <dbReference type="ARBA" id="ARBA00022679"/>
    </source>
</evidence>
<keyword evidence="4 7" id="KW-0808">Transferase</keyword>
<feature type="binding site" evidence="7">
    <location>
        <position position="215"/>
    </location>
    <ligand>
        <name>S-adenosyl-L-methionine</name>
        <dbReference type="ChEBI" id="CHEBI:59789"/>
    </ligand>
</feature>
<feature type="binding site" evidence="7">
    <location>
        <begin position="286"/>
        <end position="289"/>
    </location>
    <ligand>
        <name>substrate</name>
    </ligand>
</feature>
<comment type="catalytic activity">
    <reaction evidence="1 7">
        <text>guanosine(46) in tRNA + S-adenosyl-L-methionine = N(7)-methylguanosine(46) in tRNA + S-adenosyl-L-homocysteine</text>
        <dbReference type="Rhea" id="RHEA:42708"/>
        <dbReference type="Rhea" id="RHEA-COMP:10188"/>
        <dbReference type="Rhea" id="RHEA-COMP:10189"/>
        <dbReference type="ChEBI" id="CHEBI:57856"/>
        <dbReference type="ChEBI" id="CHEBI:59789"/>
        <dbReference type="ChEBI" id="CHEBI:74269"/>
        <dbReference type="ChEBI" id="CHEBI:74480"/>
        <dbReference type="EC" id="2.1.1.33"/>
    </reaction>
</comment>
<evidence type="ECO:0000256" key="2">
    <source>
        <dbReference type="ARBA" id="ARBA00003015"/>
    </source>
</evidence>
<dbReference type="Pfam" id="PF02390">
    <property type="entry name" value="Methyltransf_4"/>
    <property type="match status" value="1"/>
</dbReference>
<feature type="binding site" evidence="7">
    <location>
        <position position="192"/>
    </location>
    <ligand>
        <name>S-adenosyl-L-methionine</name>
        <dbReference type="ChEBI" id="CHEBI:59789"/>
    </ligand>
</feature>
<dbReference type="GO" id="GO:0008176">
    <property type="term" value="F:tRNA (guanine(46)-N7)-methyltransferase activity"/>
    <property type="evidence" value="ECO:0007669"/>
    <property type="project" value="UniProtKB-EC"/>
</dbReference>
<dbReference type="EC" id="2.1.1.33" evidence="7"/>
<keyword evidence="5 7" id="KW-0949">S-adenosyl-L-methionine</keyword>
<comment type="function">
    <text evidence="2 7">Catalyzes the formation of N(7)-methylguanine at position 46 (m7G46) in tRNA.</text>
</comment>
<protein>
    <recommendedName>
        <fullName evidence="7">tRNA (guanine-N(7)-)-methyltransferase</fullName>
        <ecNumber evidence="7">2.1.1.33</ecNumber>
    </recommendedName>
    <alternativeName>
        <fullName evidence="7">tRNA (guanine(46)-N(7))-methyltransferase</fullName>
    </alternativeName>
    <alternativeName>
        <fullName evidence="7">tRNA(m7G46)-methyltransferase</fullName>
    </alternativeName>
</protein>
<reference evidence="9 10" key="1">
    <citation type="submission" date="2021-05" db="EMBL/GenBank/DDBJ databases">
        <title>Kineosporia and Streptomyces sp. nov. two new marine actinobacteria isolated from Coral.</title>
        <authorList>
            <person name="Buangrab K."/>
            <person name="Sutthacheep M."/>
            <person name="Yeemin T."/>
            <person name="Harunari E."/>
            <person name="Igarashi Y."/>
            <person name="Kanchanasin P."/>
            <person name="Tanasupawat S."/>
            <person name="Phongsopitanun W."/>
        </authorList>
    </citation>
    <scope>NUCLEOTIDE SEQUENCE [LARGE SCALE GENOMIC DNA]</scope>
    <source>
        <strain evidence="9 10">J2-2</strain>
    </source>
</reference>
<evidence type="ECO:0000256" key="5">
    <source>
        <dbReference type="ARBA" id="ARBA00022691"/>
    </source>
</evidence>
<organism evidence="9 10">
    <name type="scientific">Kineosporia corallincola</name>
    <dbReference type="NCBI Taxonomy" id="2835133"/>
    <lineage>
        <taxon>Bacteria</taxon>
        <taxon>Bacillati</taxon>
        <taxon>Actinomycetota</taxon>
        <taxon>Actinomycetes</taxon>
        <taxon>Kineosporiales</taxon>
        <taxon>Kineosporiaceae</taxon>
        <taxon>Kineosporia</taxon>
    </lineage>
</organism>
<dbReference type="PANTHER" id="PTHR23417">
    <property type="entry name" value="3-DEOXY-D-MANNO-OCTULOSONIC-ACID TRANSFERASE/TRNA GUANINE-N 7 - -METHYLTRANSFERASE"/>
    <property type="match status" value="1"/>
</dbReference>
<evidence type="ECO:0000256" key="1">
    <source>
        <dbReference type="ARBA" id="ARBA00000142"/>
    </source>
</evidence>
<feature type="region of interest" description="Disordered" evidence="8">
    <location>
        <begin position="59"/>
        <end position="90"/>
    </location>
</feature>
<keyword evidence="6 7" id="KW-0819">tRNA processing</keyword>
<sequence length="308" mass="32628">MSPRGPGPAWTVSAWCRLPRRGRAVSSRRTVRAGVPGRDARGRDGFRVTCRVTCRGVDNGPVSDTSGLSALPGAGSAEQVDGPSAVPAPAVPSYKLRRGRMGVVRRDALAEHLSRFEVPSGEGALDLAALFGPGVPVVLEIGFGSGDSTMSMAAADPGTGVLAADVHTPGVGNLVLALSESGLENVRVLNGDGEELLRRRIAPGSLAGVRVYFPDPWPKARHHKRRLVTPRFAALVAGRLAPGGLLHCATDWEPYAQQMTAVLAAEPALELENDGPVPRPAWRPVTRFEARGLERGHRVADLLARRRP</sequence>
<comment type="similarity">
    <text evidence="7">Belongs to the class I-like SAM-binding methyltransferase superfamily. TrmB family.</text>
</comment>
<evidence type="ECO:0000256" key="3">
    <source>
        <dbReference type="ARBA" id="ARBA00022603"/>
    </source>
</evidence>
<feature type="binding site" evidence="7">
    <location>
        <position position="251"/>
    </location>
    <ligand>
        <name>substrate</name>
    </ligand>
</feature>
<keyword evidence="3 7" id="KW-0489">Methyltransferase</keyword>
<dbReference type="PANTHER" id="PTHR23417:SF14">
    <property type="entry name" value="PENTACOTRIPEPTIDE-REPEAT REGION OF PRORP DOMAIN-CONTAINING PROTEIN"/>
    <property type="match status" value="1"/>
</dbReference>
<dbReference type="EMBL" id="JAHBAY010000002">
    <property type="protein sequence ID" value="MBT0768385.1"/>
    <property type="molecule type" value="Genomic_DNA"/>
</dbReference>
<dbReference type="InterPro" id="IPR003358">
    <property type="entry name" value="tRNA_(Gua-N-7)_MeTrfase_Trmb"/>
</dbReference>